<protein>
    <recommendedName>
        <fullName evidence="1">Core domain-containing protein</fullName>
    </recommendedName>
</protein>
<evidence type="ECO:0000259" key="1">
    <source>
        <dbReference type="Pfam" id="PF01521"/>
    </source>
</evidence>
<comment type="caution">
    <text evidence="2">The sequence shown here is derived from an EMBL/GenBank/DDBJ whole genome shotgun (WGS) entry which is preliminary data.</text>
</comment>
<dbReference type="RefSeq" id="WP_157336115.1">
    <property type="nucleotide sequence ID" value="NZ_RHLK01000006.1"/>
</dbReference>
<sequence length="107" mass="12065">MYLHFSESAIQEINRRIPPNAIIRLVWDIEGCGCALSGVAALHAQNTRTPDDVDAESNAFTVQYDPRKEVFFEDRMTVDFQPSRGSFILKSSQQTYNAAMQLVSYCA</sequence>
<organism evidence="2 3">
    <name type="scientific">Paenibacillus lutrae</name>
    <dbReference type="NCBI Taxonomy" id="2078573"/>
    <lineage>
        <taxon>Bacteria</taxon>
        <taxon>Bacillati</taxon>
        <taxon>Bacillota</taxon>
        <taxon>Bacilli</taxon>
        <taxon>Bacillales</taxon>
        <taxon>Paenibacillaceae</taxon>
        <taxon>Paenibacillus</taxon>
    </lineage>
</organism>
<gene>
    <name evidence="2" type="ORF">EDM21_13080</name>
</gene>
<dbReference type="Pfam" id="PF01521">
    <property type="entry name" value="Fe-S_biosyn"/>
    <property type="match status" value="1"/>
</dbReference>
<dbReference type="OrthoDB" id="2361087at2"/>
<proteinExistence type="predicted"/>
<dbReference type="InterPro" id="IPR035903">
    <property type="entry name" value="HesB-like_dom_sf"/>
</dbReference>
<dbReference type="Gene3D" id="2.60.300.12">
    <property type="entry name" value="HesB-like domain"/>
    <property type="match status" value="1"/>
</dbReference>
<dbReference type="InterPro" id="IPR000361">
    <property type="entry name" value="ATAP_core_dom"/>
</dbReference>
<dbReference type="Proteomes" id="UP000490800">
    <property type="component" value="Unassembled WGS sequence"/>
</dbReference>
<reference evidence="2 3" key="1">
    <citation type="journal article" date="2019" name="Microorganisms">
        <title>Paenibacillus lutrae sp. nov., A Chitinolytic Species Isolated from A River Otter in Castril Natural Park, Granada, Spain.</title>
        <authorList>
            <person name="Rodriguez M."/>
            <person name="Reina J.C."/>
            <person name="Bejar V."/>
            <person name="Llamas I."/>
        </authorList>
    </citation>
    <scope>NUCLEOTIDE SEQUENCE [LARGE SCALE GENOMIC DNA]</scope>
    <source>
        <strain evidence="2 3">N10</strain>
    </source>
</reference>
<dbReference type="AlphaFoldDB" id="A0A7X3FIZ3"/>
<dbReference type="SUPFAM" id="SSF89360">
    <property type="entry name" value="HesB-like domain"/>
    <property type="match status" value="1"/>
</dbReference>
<evidence type="ECO:0000313" key="3">
    <source>
        <dbReference type="Proteomes" id="UP000490800"/>
    </source>
</evidence>
<keyword evidence="3" id="KW-1185">Reference proteome</keyword>
<feature type="domain" description="Core" evidence="1">
    <location>
        <begin position="1"/>
        <end position="103"/>
    </location>
</feature>
<evidence type="ECO:0000313" key="2">
    <source>
        <dbReference type="EMBL" id="MVP00447.1"/>
    </source>
</evidence>
<name>A0A7X3FIZ3_9BACL</name>
<dbReference type="EMBL" id="RHLK01000006">
    <property type="protein sequence ID" value="MVP00447.1"/>
    <property type="molecule type" value="Genomic_DNA"/>
</dbReference>
<accession>A0A7X3FIZ3</accession>